<protein>
    <submittedName>
        <fullName evidence="1">Uncharacterized protein</fullName>
    </submittedName>
</protein>
<accession>A0AAV4Q9U7</accession>
<dbReference type="Proteomes" id="UP001054837">
    <property type="component" value="Unassembled WGS sequence"/>
</dbReference>
<name>A0AAV4Q9U7_9ARAC</name>
<gene>
    <name evidence="1" type="ORF">CDAR_462971</name>
</gene>
<evidence type="ECO:0000313" key="2">
    <source>
        <dbReference type="Proteomes" id="UP001054837"/>
    </source>
</evidence>
<reference evidence="1 2" key="1">
    <citation type="submission" date="2021-06" db="EMBL/GenBank/DDBJ databases">
        <title>Caerostris darwini draft genome.</title>
        <authorList>
            <person name="Kono N."/>
            <person name="Arakawa K."/>
        </authorList>
    </citation>
    <scope>NUCLEOTIDE SEQUENCE [LARGE SCALE GENOMIC DNA]</scope>
</reference>
<proteinExistence type="predicted"/>
<dbReference type="AlphaFoldDB" id="A0AAV4Q9U7"/>
<organism evidence="1 2">
    <name type="scientific">Caerostris darwini</name>
    <dbReference type="NCBI Taxonomy" id="1538125"/>
    <lineage>
        <taxon>Eukaryota</taxon>
        <taxon>Metazoa</taxon>
        <taxon>Ecdysozoa</taxon>
        <taxon>Arthropoda</taxon>
        <taxon>Chelicerata</taxon>
        <taxon>Arachnida</taxon>
        <taxon>Araneae</taxon>
        <taxon>Araneomorphae</taxon>
        <taxon>Entelegynae</taxon>
        <taxon>Araneoidea</taxon>
        <taxon>Araneidae</taxon>
        <taxon>Caerostris</taxon>
    </lineage>
</organism>
<comment type="caution">
    <text evidence="1">The sequence shown here is derived from an EMBL/GenBank/DDBJ whole genome shotgun (WGS) entry which is preliminary data.</text>
</comment>
<keyword evidence="2" id="KW-1185">Reference proteome</keyword>
<sequence length="103" mass="11783">MNIRHASMWHKVCTSLRPLISHFLVSLSADHWSYLSVLSKRDPPRPTVLTMHPKNASAPVFPPHQLIRHPVLRSRDLLKWEGDQTLSISHPHSTAFKGRTFSS</sequence>
<evidence type="ECO:0000313" key="1">
    <source>
        <dbReference type="EMBL" id="GIY05414.1"/>
    </source>
</evidence>
<dbReference type="EMBL" id="BPLQ01004074">
    <property type="protein sequence ID" value="GIY05414.1"/>
    <property type="molecule type" value="Genomic_DNA"/>
</dbReference>